<dbReference type="SMART" id="SM00984">
    <property type="entry name" value="UDPG_MGDP_dh_C"/>
    <property type="match status" value="1"/>
</dbReference>
<evidence type="ECO:0000313" key="6">
    <source>
        <dbReference type="Proteomes" id="UP000664332"/>
    </source>
</evidence>
<feature type="domain" description="UDP-glucose/GDP-mannose dehydrogenase C-terminal" evidence="4">
    <location>
        <begin position="318"/>
        <end position="418"/>
    </location>
</feature>
<dbReference type="PIRSF" id="PIRSF500136">
    <property type="entry name" value="UDP_ManNAc_DH"/>
    <property type="match status" value="1"/>
</dbReference>
<sequence>MSETQSPAEETITVVGLGYIGLPTAVVLVNSGFTVHGVDISPRTVDAVKTKKLPFHEPNLQTMLETAVDSGRLSVSGEVDSSDIYIIAVPTPALADHSPDLTAVNAAVDAIMPELSGGELVIIESTIPPGTVQSVSERIRAGRPDLDGGSAKPVLFAHVPERVLPGKIMQEIRENNRIIGGLTPEATDKAMGVYSRFCSGKIYQTDATTAELCKLAENSFRDVNIAFANELSMICDGLGTNVWELIRLANMHPRVNILKPGVGVGGHCIAVDPWFIVAADESNSRLIKTAREVNDSKPFWVTERILDELDKHRTATVIVLGLTFKPDVDDVREAPAVTIVEALARSTAVDHILVVDPNLSALPPRLRDLPAVELRDLDDALAHDGVICLAVAHREFMSLPLHQLAGRGLVDACGLNNPTG</sequence>
<dbReference type="InterPro" id="IPR036220">
    <property type="entry name" value="UDP-Glc/GDP-Man_DH_C_sf"/>
</dbReference>
<dbReference type="PANTHER" id="PTHR43491">
    <property type="entry name" value="UDP-N-ACETYL-D-MANNOSAMINE DEHYDROGENASE"/>
    <property type="match status" value="1"/>
</dbReference>
<evidence type="ECO:0000256" key="1">
    <source>
        <dbReference type="ARBA" id="ARBA00023002"/>
    </source>
</evidence>
<dbReference type="GO" id="GO:0089714">
    <property type="term" value="F:UDP-N-acetyl-D-mannosamine dehydrogenase activity"/>
    <property type="evidence" value="ECO:0007669"/>
    <property type="project" value="UniProtKB-EC"/>
</dbReference>
<dbReference type="GO" id="GO:0016628">
    <property type="term" value="F:oxidoreductase activity, acting on the CH-CH group of donors, NAD or NADP as acceptor"/>
    <property type="evidence" value="ECO:0007669"/>
    <property type="project" value="InterPro"/>
</dbReference>
<keyword evidence="2" id="KW-0520">NAD</keyword>
<dbReference type="InterPro" id="IPR008927">
    <property type="entry name" value="6-PGluconate_DH-like_C_sf"/>
</dbReference>
<evidence type="ECO:0000313" key="5">
    <source>
        <dbReference type="EMBL" id="MBN9645300.1"/>
    </source>
</evidence>
<evidence type="ECO:0000259" key="4">
    <source>
        <dbReference type="SMART" id="SM00984"/>
    </source>
</evidence>
<keyword evidence="6" id="KW-1185">Reference proteome</keyword>
<dbReference type="EMBL" id="JAFLEQ010000018">
    <property type="protein sequence ID" value="MBN9645300.1"/>
    <property type="molecule type" value="Genomic_DNA"/>
</dbReference>
<evidence type="ECO:0000256" key="2">
    <source>
        <dbReference type="ARBA" id="ARBA00023027"/>
    </source>
</evidence>
<protein>
    <submittedName>
        <fullName evidence="5">UDP-N-acetyl-D-mannosamine dehydrogenase</fullName>
        <ecNumber evidence="5">1.1.1.336</ecNumber>
    </submittedName>
</protein>
<comment type="caution">
    <text evidence="5">The sequence shown here is derived from an EMBL/GenBank/DDBJ whole genome shotgun (WGS) entry which is preliminary data.</text>
</comment>
<dbReference type="GO" id="GO:0000271">
    <property type="term" value="P:polysaccharide biosynthetic process"/>
    <property type="evidence" value="ECO:0007669"/>
    <property type="project" value="InterPro"/>
</dbReference>
<dbReference type="Pfam" id="PF03721">
    <property type="entry name" value="UDPG_MGDP_dh_N"/>
    <property type="match status" value="1"/>
</dbReference>
<evidence type="ECO:0000256" key="3">
    <source>
        <dbReference type="PIRNR" id="PIRNR000124"/>
    </source>
</evidence>
<dbReference type="Gene3D" id="3.40.50.720">
    <property type="entry name" value="NAD(P)-binding Rossmann-like Domain"/>
    <property type="match status" value="2"/>
</dbReference>
<dbReference type="Pfam" id="PF03720">
    <property type="entry name" value="UDPG_MGDP_dh_C"/>
    <property type="match status" value="1"/>
</dbReference>
<dbReference type="Proteomes" id="UP000664332">
    <property type="component" value="Unassembled WGS sequence"/>
</dbReference>
<keyword evidence="1 5" id="KW-0560">Oxidoreductase</keyword>
<dbReference type="AlphaFoldDB" id="A0A939E2J7"/>
<dbReference type="SUPFAM" id="SSF51735">
    <property type="entry name" value="NAD(P)-binding Rossmann-fold domains"/>
    <property type="match status" value="1"/>
</dbReference>
<reference evidence="5" key="1">
    <citation type="submission" date="2021-03" db="EMBL/GenBank/DDBJ databases">
        <authorList>
            <person name="Sun Q."/>
        </authorList>
    </citation>
    <scope>NUCLEOTIDE SEQUENCE</scope>
    <source>
        <strain evidence="5">CCM 8862</strain>
    </source>
</reference>
<dbReference type="NCBIfam" id="TIGR03026">
    <property type="entry name" value="NDP-sugDHase"/>
    <property type="match status" value="1"/>
</dbReference>
<organism evidence="5 6">
    <name type="scientific">Corynebacterium mendelii</name>
    <dbReference type="NCBI Taxonomy" id="2765362"/>
    <lineage>
        <taxon>Bacteria</taxon>
        <taxon>Bacillati</taxon>
        <taxon>Actinomycetota</taxon>
        <taxon>Actinomycetes</taxon>
        <taxon>Mycobacteriales</taxon>
        <taxon>Corynebacteriaceae</taxon>
        <taxon>Corynebacterium</taxon>
    </lineage>
</organism>
<dbReference type="PANTHER" id="PTHR43491:SF1">
    <property type="entry name" value="UDP-N-ACETYL-D-MANNOSAMINE DEHYDROGENASE"/>
    <property type="match status" value="1"/>
</dbReference>
<dbReference type="InterPro" id="IPR036291">
    <property type="entry name" value="NAD(P)-bd_dom_sf"/>
</dbReference>
<dbReference type="InterPro" id="IPR017476">
    <property type="entry name" value="UDP-Glc/GDP-Man"/>
</dbReference>
<dbReference type="RefSeq" id="WP_207279784.1">
    <property type="nucleotide sequence ID" value="NZ_JAFLEQ010000018.1"/>
</dbReference>
<dbReference type="InterPro" id="IPR014027">
    <property type="entry name" value="UDP-Glc/GDP-Man_DH_C"/>
</dbReference>
<dbReference type="InterPro" id="IPR001732">
    <property type="entry name" value="UDP-Glc/GDP-Man_DH_N"/>
</dbReference>
<proteinExistence type="inferred from homology"/>
<accession>A0A939E2J7</accession>
<dbReference type="Gene3D" id="1.20.5.100">
    <property type="entry name" value="Cytochrome c1, transmembrane anchor, C-terminal"/>
    <property type="match status" value="1"/>
</dbReference>
<gene>
    <name evidence="5" type="primary">wecC</name>
    <name evidence="5" type="ORF">JZY06_11855</name>
</gene>
<dbReference type="SUPFAM" id="SSF52413">
    <property type="entry name" value="UDP-glucose/GDP-mannose dehydrogenase C-terminal domain"/>
    <property type="match status" value="1"/>
</dbReference>
<comment type="similarity">
    <text evidence="3">Belongs to the UDP-glucose/GDP-mannose dehydrogenase family.</text>
</comment>
<dbReference type="PIRSF" id="PIRSF000124">
    <property type="entry name" value="UDPglc_GDPman_dh"/>
    <property type="match status" value="1"/>
</dbReference>
<dbReference type="SUPFAM" id="SSF48179">
    <property type="entry name" value="6-phosphogluconate dehydrogenase C-terminal domain-like"/>
    <property type="match status" value="1"/>
</dbReference>
<dbReference type="Pfam" id="PF00984">
    <property type="entry name" value="UDPG_MGDP_dh"/>
    <property type="match status" value="1"/>
</dbReference>
<name>A0A939E2J7_9CORY</name>
<dbReference type="EC" id="1.1.1.336" evidence="5"/>
<dbReference type="NCBIfam" id="NF008286">
    <property type="entry name" value="PRK11064.1"/>
    <property type="match status" value="1"/>
</dbReference>
<dbReference type="GO" id="GO:0051287">
    <property type="term" value="F:NAD binding"/>
    <property type="evidence" value="ECO:0007669"/>
    <property type="project" value="InterPro"/>
</dbReference>
<dbReference type="InterPro" id="IPR014026">
    <property type="entry name" value="UDP-Glc/GDP-Man_DH_dimer"/>
</dbReference>
<dbReference type="InterPro" id="IPR028359">
    <property type="entry name" value="UDP_ManNAc/GlcNAc_DH"/>
</dbReference>